<name>U1N444_9EURY</name>
<protein>
    <submittedName>
        <fullName evidence="2">Uncharacterized protein</fullName>
    </submittedName>
</protein>
<organism evidence="2 3">
    <name type="scientific">Haloquadratum walsbyi J07HQW1</name>
    <dbReference type="NCBI Taxonomy" id="1238424"/>
    <lineage>
        <taxon>Archaea</taxon>
        <taxon>Methanobacteriati</taxon>
        <taxon>Methanobacteriota</taxon>
        <taxon>Stenosarchaea group</taxon>
        <taxon>Halobacteria</taxon>
        <taxon>Halobacteriales</taxon>
        <taxon>Haloferacaceae</taxon>
        <taxon>Haloquadratum</taxon>
    </lineage>
</organism>
<feature type="transmembrane region" description="Helical" evidence="1">
    <location>
        <begin position="98"/>
        <end position="119"/>
    </location>
</feature>
<keyword evidence="1" id="KW-0472">Membrane</keyword>
<dbReference type="EMBL" id="KE356560">
    <property type="protein sequence ID" value="ERG91163.1"/>
    <property type="molecule type" value="Genomic_DNA"/>
</dbReference>
<dbReference type="STRING" id="1238424.J07HQW1_01195"/>
<gene>
    <name evidence="2" type="ORF">J07HQW1_01195</name>
</gene>
<evidence type="ECO:0000313" key="3">
    <source>
        <dbReference type="Proteomes" id="UP000030649"/>
    </source>
</evidence>
<proteinExistence type="predicted"/>
<evidence type="ECO:0000313" key="2">
    <source>
        <dbReference type="EMBL" id="ERG91163.1"/>
    </source>
</evidence>
<dbReference type="HOGENOM" id="CLU_1744230_0_0_2"/>
<dbReference type="AlphaFoldDB" id="U1N444"/>
<dbReference type="Proteomes" id="UP000030649">
    <property type="component" value="Unassembled WGS sequence"/>
</dbReference>
<keyword evidence="1" id="KW-1133">Transmembrane helix</keyword>
<feature type="transmembrane region" description="Helical" evidence="1">
    <location>
        <begin position="65"/>
        <end position="86"/>
    </location>
</feature>
<keyword evidence="1" id="KW-0812">Transmembrane</keyword>
<sequence>MNILPFPLITDLTVSLRFVFGVVAAAVATVVMNYVMAELPEGDTPPRIAAGVLTMVRPENAPRRLATVIHYVAALLTGPLFVWLIFSVEALLNDTALSVAVSAIILYTLMIGFFIIIVLPQSRVSATRVNTIRRDWALAAGGYLGVLVPLIGGVSLVL</sequence>
<reference evidence="2 3" key="1">
    <citation type="journal article" date="2013" name="PLoS ONE">
        <title>Assembly-driven community genomics of a hypersaline microbial ecosystem.</title>
        <authorList>
            <person name="Podell S."/>
            <person name="Ugalde J.A."/>
            <person name="Narasingarao P."/>
            <person name="Banfield J.F."/>
            <person name="Heidelberg K.B."/>
            <person name="Allen E.E."/>
        </authorList>
    </citation>
    <scope>NUCLEOTIDE SEQUENCE [LARGE SCALE GENOMIC DNA]</scope>
    <source>
        <strain evidence="3">J07HQW1</strain>
    </source>
</reference>
<evidence type="ECO:0000256" key="1">
    <source>
        <dbReference type="SAM" id="Phobius"/>
    </source>
</evidence>
<feature type="transmembrane region" description="Helical" evidence="1">
    <location>
        <begin position="140"/>
        <end position="157"/>
    </location>
</feature>
<accession>U1N444</accession>
<feature type="transmembrane region" description="Helical" evidence="1">
    <location>
        <begin position="14"/>
        <end position="37"/>
    </location>
</feature>